<keyword evidence="7 12" id="KW-0436">Ligase</keyword>
<comment type="function">
    <text evidence="7">Catalyzes the addition of meso-diaminopimelic acid to the nucleotide precursor UDP-N-acetylmuramoyl-L-alanyl-D-glutamate (UMAG) in the biosynthesis of bacterial cell-wall peptidoglycan.</text>
</comment>
<feature type="binding site" evidence="7">
    <location>
        <position position="191"/>
    </location>
    <ligand>
        <name>UDP-N-acetyl-alpha-D-muramoyl-L-alanyl-D-glutamate</name>
        <dbReference type="ChEBI" id="CHEBI:83900"/>
    </ligand>
</feature>
<feature type="binding site" evidence="7">
    <location>
        <position position="185"/>
    </location>
    <ligand>
        <name>UDP-N-acetyl-alpha-D-muramoyl-L-alanyl-D-glutamate</name>
        <dbReference type="ChEBI" id="CHEBI:83900"/>
    </ligand>
</feature>
<protein>
    <recommendedName>
        <fullName evidence="7">UDP-N-acetylmuramoyl-L-alanyl-D-glutamate--2,6-diaminopimelate ligase</fullName>
        <ecNumber evidence="7">6.3.2.13</ecNumber>
    </recommendedName>
    <alternativeName>
        <fullName evidence="7">Meso-A2pm-adding enzyme</fullName>
    </alternativeName>
    <alternativeName>
        <fullName evidence="7">Meso-diaminopimelate-adding enzyme</fullName>
    </alternativeName>
    <alternativeName>
        <fullName evidence="7">UDP-MurNAc-L-Ala-D-Glu:meso-diaminopimelate ligase</fullName>
    </alternativeName>
    <alternativeName>
        <fullName evidence="7">UDP-MurNAc-tripeptide synthetase</fullName>
    </alternativeName>
    <alternativeName>
        <fullName evidence="7">UDP-N-acetylmuramyl-tripeptide synthetase</fullName>
    </alternativeName>
</protein>
<feature type="binding site" evidence="7">
    <location>
        <position position="465"/>
    </location>
    <ligand>
        <name>meso-2,6-diaminopimelate</name>
        <dbReference type="ChEBI" id="CHEBI:57791"/>
    </ligand>
</feature>
<dbReference type="GO" id="GO:0008765">
    <property type="term" value="F:UDP-N-acetylmuramoylalanyl-D-glutamate-2,6-diaminopimelate ligase activity"/>
    <property type="evidence" value="ECO:0007669"/>
    <property type="project" value="UniProtKB-UniRule"/>
</dbReference>
<dbReference type="GO" id="GO:0051301">
    <property type="term" value="P:cell division"/>
    <property type="evidence" value="ECO:0007669"/>
    <property type="project" value="UniProtKB-KW"/>
</dbReference>
<comment type="pathway">
    <text evidence="7 8">Cell wall biogenesis; peptidoglycan biosynthesis.</text>
</comment>
<feature type="modified residue" description="N6-carboxylysine" evidence="7">
    <location>
        <position position="225"/>
    </location>
</feature>
<keyword evidence="5 7" id="KW-0131">Cell cycle</keyword>
<feature type="binding site" evidence="7">
    <location>
        <position position="390"/>
    </location>
    <ligand>
        <name>meso-2,6-diaminopimelate</name>
        <dbReference type="ChEBI" id="CHEBI:57791"/>
    </ligand>
</feature>
<dbReference type="SUPFAM" id="SSF53623">
    <property type="entry name" value="MurD-like peptide ligases, catalytic domain"/>
    <property type="match status" value="1"/>
</dbReference>
<feature type="binding site" evidence="7">
    <location>
        <begin position="117"/>
        <end position="123"/>
    </location>
    <ligand>
        <name>ATP</name>
        <dbReference type="ChEBI" id="CHEBI:30616"/>
    </ligand>
</feature>
<keyword evidence="6 7" id="KW-0961">Cell wall biogenesis/degradation</keyword>
<evidence type="ECO:0000256" key="8">
    <source>
        <dbReference type="RuleBase" id="RU004135"/>
    </source>
</evidence>
<dbReference type="EMBL" id="FNQM01000005">
    <property type="protein sequence ID" value="SEA44014.1"/>
    <property type="molecule type" value="Genomic_DNA"/>
</dbReference>
<dbReference type="EC" id="6.3.2.13" evidence="7"/>
<dbReference type="Pfam" id="PF01225">
    <property type="entry name" value="Mur_ligase"/>
    <property type="match status" value="1"/>
</dbReference>
<evidence type="ECO:0000259" key="11">
    <source>
        <dbReference type="Pfam" id="PF08245"/>
    </source>
</evidence>
<evidence type="ECO:0000256" key="4">
    <source>
        <dbReference type="ARBA" id="ARBA00022984"/>
    </source>
</evidence>
<keyword evidence="7" id="KW-0963">Cytoplasm</keyword>
<evidence type="ECO:0000256" key="6">
    <source>
        <dbReference type="ARBA" id="ARBA00023316"/>
    </source>
</evidence>
<dbReference type="NCBIfam" id="NF001126">
    <property type="entry name" value="PRK00139.1-4"/>
    <property type="match status" value="1"/>
</dbReference>
<feature type="domain" description="Mur ligase central" evidence="11">
    <location>
        <begin position="115"/>
        <end position="318"/>
    </location>
</feature>
<feature type="binding site" evidence="7">
    <location>
        <begin position="158"/>
        <end position="159"/>
    </location>
    <ligand>
        <name>UDP-N-acetyl-alpha-D-muramoyl-L-alanyl-D-glutamate</name>
        <dbReference type="ChEBI" id="CHEBI:83900"/>
    </ligand>
</feature>
<dbReference type="SUPFAM" id="SSF53244">
    <property type="entry name" value="MurD-like peptide ligases, peptide-binding domain"/>
    <property type="match status" value="1"/>
</dbReference>
<evidence type="ECO:0000256" key="2">
    <source>
        <dbReference type="ARBA" id="ARBA00022618"/>
    </source>
</evidence>
<accession>A0A1H4B7I6</accession>
<reference evidence="12 13" key="1">
    <citation type="submission" date="2016-10" db="EMBL/GenBank/DDBJ databases">
        <authorList>
            <person name="de Groot N.N."/>
        </authorList>
    </citation>
    <scope>NUCLEOTIDE SEQUENCE [LARGE SCALE GENOMIC DNA]</scope>
    <source>
        <strain evidence="12 13">DSM 15345</strain>
    </source>
</reference>
<dbReference type="Pfam" id="PF02875">
    <property type="entry name" value="Mur_ligase_C"/>
    <property type="match status" value="1"/>
</dbReference>
<feature type="binding site" evidence="7">
    <location>
        <position position="193"/>
    </location>
    <ligand>
        <name>UDP-N-acetyl-alpha-D-muramoyl-L-alanyl-D-glutamate</name>
        <dbReference type="ChEBI" id="CHEBI:83900"/>
    </ligand>
</feature>
<organism evidence="12 13">
    <name type="scientific">Rubrimonas cliftonensis</name>
    <dbReference type="NCBI Taxonomy" id="89524"/>
    <lineage>
        <taxon>Bacteria</taxon>
        <taxon>Pseudomonadati</taxon>
        <taxon>Pseudomonadota</taxon>
        <taxon>Alphaproteobacteria</taxon>
        <taxon>Rhodobacterales</taxon>
        <taxon>Paracoccaceae</taxon>
        <taxon>Rubrimonas</taxon>
    </lineage>
</organism>
<keyword evidence="4 7" id="KW-0573">Peptidoglycan synthesis</keyword>
<evidence type="ECO:0000313" key="13">
    <source>
        <dbReference type="Proteomes" id="UP000198703"/>
    </source>
</evidence>
<comment type="caution">
    <text evidence="7">Lacks conserved residue(s) required for the propagation of feature annotation.</text>
</comment>
<dbReference type="Proteomes" id="UP000198703">
    <property type="component" value="Unassembled WGS sequence"/>
</dbReference>
<dbReference type="Gene3D" id="3.40.1190.10">
    <property type="entry name" value="Mur-like, catalytic domain"/>
    <property type="match status" value="1"/>
</dbReference>
<gene>
    <name evidence="7" type="primary">murE</name>
    <name evidence="12" type="ORF">SAMN05444370_10556</name>
</gene>
<dbReference type="STRING" id="89524.SAMN05444370_10556"/>
<keyword evidence="13" id="KW-1185">Reference proteome</keyword>
<feature type="binding site" evidence="7">
    <location>
        <position position="32"/>
    </location>
    <ligand>
        <name>UDP-N-acetyl-alpha-D-muramoyl-L-alanyl-D-glutamate</name>
        <dbReference type="ChEBI" id="CHEBI:83900"/>
    </ligand>
</feature>
<evidence type="ECO:0000256" key="5">
    <source>
        <dbReference type="ARBA" id="ARBA00023306"/>
    </source>
</evidence>
<dbReference type="GO" id="GO:0005524">
    <property type="term" value="F:ATP binding"/>
    <property type="evidence" value="ECO:0007669"/>
    <property type="project" value="UniProtKB-UniRule"/>
</dbReference>
<keyword evidence="7" id="KW-0547">Nucleotide-binding</keyword>
<keyword evidence="7" id="KW-0460">Magnesium</keyword>
<dbReference type="Gene3D" id="3.40.1390.10">
    <property type="entry name" value="MurE/MurF, N-terminal domain"/>
    <property type="match status" value="1"/>
</dbReference>
<comment type="catalytic activity">
    <reaction evidence="7">
        <text>UDP-N-acetyl-alpha-D-muramoyl-L-alanyl-D-glutamate + meso-2,6-diaminopimelate + ATP = UDP-N-acetyl-alpha-D-muramoyl-L-alanyl-gamma-D-glutamyl-meso-2,6-diaminopimelate + ADP + phosphate + H(+)</text>
        <dbReference type="Rhea" id="RHEA:23676"/>
        <dbReference type="ChEBI" id="CHEBI:15378"/>
        <dbReference type="ChEBI" id="CHEBI:30616"/>
        <dbReference type="ChEBI" id="CHEBI:43474"/>
        <dbReference type="ChEBI" id="CHEBI:57791"/>
        <dbReference type="ChEBI" id="CHEBI:83900"/>
        <dbReference type="ChEBI" id="CHEBI:83905"/>
        <dbReference type="ChEBI" id="CHEBI:456216"/>
        <dbReference type="EC" id="6.3.2.13"/>
    </reaction>
</comment>
<comment type="subcellular location">
    <subcellularLocation>
        <location evidence="7 8">Cytoplasm</location>
    </subcellularLocation>
</comment>
<feature type="binding site" evidence="7">
    <location>
        <begin position="414"/>
        <end position="417"/>
    </location>
    <ligand>
        <name>meso-2,6-diaminopimelate</name>
        <dbReference type="ChEBI" id="CHEBI:57791"/>
    </ligand>
</feature>
<evidence type="ECO:0000259" key="9">
    <source>
        <dbReference type="Pfam" id="PF01225"/>
    </source>
</evidence>
<dbReference type="InterPro" id="IPR035911">
    <property type="entry name" value="MurE/MurF_N"/>
</dbReference>
<keyword evidence="7" id="KW-0067">ATP-binding</keyword>
<comment type="PTM">
    <text evidence="7">Carboxylation is probably crucial for Mg(2+) binding and, consequently, for the gamma-phosphate positioning of ATP.</text>
</comment>
<keyword evidence="2 7" id="KW-0132">Cell division</keyword>
<feature type="binding site" evidence="7">
    <location>
        <position position="469"/>
    </location>
    <ligand>
        <name>meso-2,6-diaminopimelate</name>
        <dbReference type="ChEBI" id="CHEBI:57791"/>
    </ligand>
</feature>
<dbReference type="UniPathway" id="UPA00219"/>
<dbReference type="Gene3D" id="3.90.190.20">
    <property type="entry name" value="Mur ligase, C-terminal domain"/>
    <property type="match status" value="1"/>
</dbReference>
<dbReference type="PANTHER" id="PTHR23135">
    <property type="entry name" value="MUR LIGASE FAMILY MEMBER"/>
    <property type="match status" value="1"/>
</dbReference>
<evidence type="ECO:0000256" key="3">
    <source>
        <dbReference type="ARBA" id="ARBA00022960"/>
    </source>
</evidence>
<proteinExistence type="inferred from homology"/>
<dbReference type="InterPro" id="IPR036615">
    <property type="entry name" value="Mur_ligase_C_dom_sf"/>
</dbReference>
<dbReference type="GO" id="GO:0071555">
    <property type="term" value="P:cell wall organization"/>
    <property type="evidence" value="ECO:0007669"/>
    <property type="project" value="UniProtKB-KW"/>
</dbReference>
<sequence>MATLHSLGLCDGLILGPAPDPSAAVAGLCVDSRETKPGFVFAALKGGALDGAEFAQYALRMGAVAVICSLDGALRAREDVGGFPVPFIVDADPRRRLALAAARFFGAQPGTVVAVTGTAGKTSAASFTRQLWAAMGLRAANLGTIGVEGAVTAALAATTPEPISLHRALAAMAAEGVTHCAMEASSHGLAQRRLDGVRLAAGAFLNLGRDHLDYHPDMADYASAKLRLFAEVLPAGAAAVINADSPLAPVAAQIAAARGLRAIRVGTAEGAELRLLDASFHAEGQTARFSWEGREHSVELPLIGGFQGANALAAAALAIGAGSEAGAVFAALPRLVGVRGRMEHVATRANGARIYVDYAHKPDALAAALDALRLHTPGRLIVAFGAGGDRDAGKRPLMGAAAAARADVVIVTDDNPRSEDPAAIRAAVLAGCGGDGRAEEVGDRAEAILRGVDALGPRDRLLIAGKGHETGQIVGREVTPFDDAEAARAAVAALDGLDADIESDLDGEDAP</sequence>
<dbReference type="InterPro" id="IPR004101">
    <property type="entry name" value="Mur_ligase_C"/>
</dbReference>
<dbReference type="GO" id="GO:0000287">
    <property type="term" value="F:magnesium ion binding"/>
    <property type="evidence" value="ECO:0007669"/>
    <property type="project" value="UniProtKB-UniRule"/>
</dbReference>
<name>A0A1H4B7I6_9RHOB</name>
<dbReference type="Pfam" id="PF08245">
    <property type="entry name" value="Mur_ligase_M"/>
    <property type="match status" value="1"/>
</dbReference>
<dbReference type="NCBIfam" id="NF001124">
    <property type="entry name" value="PRK00139.1-2"/>
    <property type="match status" value="1"/>
</dbReference>
<dbReference type="GO" id="GO:0008360">
    <property type="term" value="P:regulation of cell shape"/>
    <property type="evidence" value="ECO:0007669"/>
    <property type="project" value="UniProtKB-KW"/>
</dbReference>
<dbReference type="GO" id="GO:0009252">
    <property type="term" value="P:peptidoglycan biosynthetic process"/>
    <property type="evidence" value="ECO:0007669"/>
    <property type="project" value="UniProtKB-UniRule"/>
</dbReference>
<evidence type="ECO:0000259" key="10">
    <source>
        <dbReference type="Pfam" id="PF02875"/>
    </source>
</evidence>
<dbReference type="InterPro" id="IPR013221">
    <property type="entry name" value="Mur_ligase_cen"/>
</dbReference>
<evidence type="ECO:0000313" key="12">
    <source>
        <dbReference type="EMBL" id="SEA44014.1"/>
    </source>
</evidence>
<dbReference type="NCBIfam" id="TIGR01085">
    <property type="entry name" value="murE"/>
    <property type="match status" value="1"/>
</dbReference>
<dbReference type="GO" id="GO:0005737">
    <property type="term" value="C:cytoplasm"/>
    <property type="evidence" value="ECO:0007669"/>
    <property type="project" value="UniProtKB-SubCell"/>
</dbReference>
<keyword evidence="3 7" id="KW-0133">Cell shape</keyword>
<dbReference type="InterPro" id="IPR000713">
    <property type="entry name" value="Mur_ligase_N"/>
</dbReference>
<dbReference type="InterPro" id="IPR005761">
    <property type="entry name" value="UDP-N-AcMur-Glu-dNH2Pim_ligase"/>
</dbReference>
<feature type="domain" description="Mur ligase C-terminal" evidence="10">
    <location>
        <begin position="340"/>
        <end position="467"/>
    </location>
</feature>
<dbReference type="RefSeq" id="WP_425441173.1">
    <property type="nucleotide sequence ID" value="NZ_FNQM01000005.1"/>
</dbReference>
<feature type="domain" description="Mur ligase N-terminal catalytic" evidence="9">
    <location>
        <begin position="26"/>
        <end position="104"/>
    </location>
</feature>
<comment type="similarity">
    <text evidence="1 7">Belongs to the MurCDEF family. MurE subfamily.</text>
</comment>
<dbReference type="PANTHER" id="PTHR23135:SF4">
    <property type="entry name" value="UDP-N-ACETYLMURAMOYL-L-ALANYL-D-GLUTAMATE--2,6-DIAMINOPIMELATE LIGASE MURE HOMOLOG, CHLOROPLASTIC"/>
    <property type="match status" value="1"/>
</dbReference>
<dbReference type="SUPFAM" id="SSF63418">
    <property type="entry name" value="MurE/MurF N-terminal domain"/>
    <property type="match status" value="1"/>
</dbReference>
<dbReference type="HAMAP" id="MF_00208">
    <property type="entry name" value="MurE"/>
    <property type="match status" value="1"/>
</dbReference>
<evidence type="ECO:0000256" key="1">
    <source>
        <dbReference type="ARBA" id="ARBA00005898"/>
    </source>
</evidence>
<feature type="short sequence motif" description="Meso-diaminopimelate recognition motif" evidence="7">
    <location>
        <begin position="414"/>
        <end position="417"/>
    </location>
</feature>
<comment type="cofactor">
    <cofactor evidence="7">
        <name>Mg(2+)</name>
        <dbReference type="ChEBI" id="CHEBI:18420"/>
    </cofactor>
</comment>
<dbReference type="InterPro" id="IPR036565">
    <property type="entry name" value="Mur-like_cat_sf"/>
</dbReference>
<dbReference type="AlphaFoldDB" id="A0A1H4B7I6"/>
<evidence type="ECO:0000256" key="7">
    <source>
        <dbReference type="HAMAP-Rule" id="MF_00208"/>
    </source>
</evidence>